<sequence length="195" mass="20356">MTPPYGAYPPPPPAPPPRRTWLIPVLALAVVPVVAGAALLAFLLLREEDPAAGGPATLRRPVQFLAVQASEPVPCKPGLLADPSGTECLQVGTGMEIARVADIRVQTPDPARGRTGYSVAISFTPEDARTFTELTTTAAQAQSPANRIAIIAEGRVLSAPAVSSPINGGKVEISGPSGQFTKDYTTDLVRRITGR</sequence>
<keyword evidence="1" id="KW-1133">Transmembrane helix</keyword>
<evidence type="ECO:0000313" key="4">
    <source>
        <dbReference type="Proteomes" id="UP000614047"/>
    </source>
</evidence>
<dbReference type="AlphaFoldDB" id="A0A931GNF6"/>
<protein>
    <recommendedName>
        <fullName evidence="2">SecDF P1 head subdomain domain-containing protein</fullName>
    </recommendedName>
</protein>
<evidence type="ECO:0000313" key="3">
    <source>
        <dbReference type="EMBL" id="MBG6092915.1"/>
    </source>
</evidence>
<evidence type="ECO:0000256" key="1">
    <source>
        <dbReference type="SAM" id="Phobius"/>
    </source>
</evidence>
<evidence type="ECO:0000259" key="2">
    <source>
        <dbReference type="Pfam" id="PF22599"/>
    </source>
</evidence>
<feature type="domain" description="SecDF P1 head subdomain" evidence="2">
    <location>
        <begin position="109"/>
        <end position="188"/>
    </location>
</feature>
<dbReference type="EMBL" id="JADOUA010000001">
    <property type="protein sequence ID" value="MBG6092915.1"/>
    <property type="molecule type" value="Genomic_DNA"/>
</dbReference>
<name>A0A931GNF6_9ACTN</name>
<keyword evidence="1" id="KW-0812">Transmembrane</keyword>
<dbReference type="Pfam" id="PF22599">
    <property type="entry name" value="SecDF_P1_head"/>
    <property type="match status" value="1"/>
</dbReference>
<keyword evidence="4" id="KW-1185">Reference proteome</keyword>
<dbReference type="InterPro" id="IPR054384">
    <property type="entry name" value="SecDF_P1_head"/>
</dbReference>
<dbReference type="RefSeq" id="WP_197015036.1">
    <property type="nucleotide sequence ID" value="NZ_BAABES010000023.1"/>
</dbReference>
<reference evidence="3" key="1">
    <citation type="submission" date="2020-11" db="EMBL/GenBank/DDBJ databases">
        <title>Sequencing the genomes of 1000 actinobacteria strains.</title>
        <authorList>
            <person name="Klenk H.-P."/>
        </authorList>
    </citation>
    <scope>NUCLEOTIDE SEQUENCE</scope>
    <source>
        <strain evidence="3">DSM 43175</strain>
    </source>
</reference>
<dbReference type="Proteomes" id="UP000614047">
    <property type="component" value="Unassembled WGS sequence"/>
</dbReference>
<dbReference type="Gene3D" id="3.30.1360.200">
    <property type="match status" value="1"/>
</dbReference>
<proteinExistence type="predicted"/>
<accession>A0A931GNF6</accession>
<gene>
    <name evidence="3" type="ORF">IW256_007028</name>
</gene>
<comment type="caution">
    <text evidence="3">The sequence shown here is derived from an EMBL/GenBank/DDBJ whole genome shotgun (WGS) entry which is preliminary data.</text>
</comment>
<keyword evidence="1" id="KW-0472">Membrane</keyword>
<feature type="transmembrane region" description="Helical" evidence="1">
    <location>
        <begin position="20"/>
        <end position="45"/>
    </location>
</feature>
<organism evidence="3 4">
    <name type="scientific">Actinomadura viridis</name>
    <dbReference type="NCBI Taxonomy" id="58110"/>
    <lineage>
        <taxon>Bacteria</taxon>
        <taxon>Bacillati</taxon>
        <taxon>Actinomycetota</taxon>
        <taxon>Actinomycetes</taxon>
        <taxon>Streptosporangiales</taxon>
        <taxon>Thermomonosporaceae</taxon>
        <taxon>Actinomadura</taxon>
    </lineage>
</organism>